<dbReference type="GO" id="GO:0052592">
    <property type="term" value="F:oxidoreductase activity, acting on CH or CH2 groups, with an iron-sulfur protein as acceptor"/>
    <property type="evidence" value="ECO:0007669"/>
    <property type="project" value="TreeGrafter"/>
</dbReference>
<keyword evidence="8" id="KW-1185">Reference proteome</keyword>
<dbReference type="InterPro" id="IPR017900">
    <property type="entry name" value="4Fe4S_Fe_S_CS"/>
</dbReference>
<accession>A0AA97FC31</accession>
<proteinExistence type="predicted"/>
<dbReference type="PROSITE" id="PS00198">
    <property type="entry name" value="4FE4S_FER_1"/>
    <property type="match status" value="1"/>
</dbReference>
<dbReference type="RefSeq" id="WP_317137794.1">
    <property type="nucleotide sequence ID" value="NZ_CP043875.1"/>
</dbReference>
<name>A0AA97FC31_9EURY</name>
<evidence type="ECO:0000256" key="1">
    <source>
        <dbReference type="ARBA" id="ARBA00001974"/>
    </source>
</evidence>
<evidence type="ECO:0000256" key="5">
    <source>
        <dbReference type="ARBA" id="ARBA00023014"/>
    </source>
</evidence>
<dbReference type="SUPFAM" id="SSF46548">
    <property type="entry name" value="alpha-helical ferredoxin"/>
    <property type="match status" value="1"/>
</dbReference>
<dbReference type="PANTHER" id="PTHR31332">
    <property type="entry name" value="7-HYDROXYMETHYL CHLOROPHYLL A REDUCTASE, CHLOROPLASTIC"/>
    <property type="match status" value="1"/>
</dbReference>
<keyword evidence="5" id="KW-0411">Iron-sulfur</keyword>
<dbReference type="KEGG" id="mefw:F1737_05550"/>
<feature type="domain" description="4Fe-4S ferredoxin-type" evidence="6">
    <location>
        <begin position="283"/>
        <end position="314"/>
    </location>
</feature>
<dbReference type="Pfam" id="PF04432">
    <property type="entry name" value="FrhB_FdhB_C"/>
    <property type="match status" value="1"/>
</dbReference>
<keyword evidence="3" id="KW-0560">Oxidoreductase</keyword>
<dbReference type="Gene3D" id="3.10.450.750">
    <property type="match status" value="1"/>
</dbReference>
<dbReference type="Pfam" id="PF04422">
    <property type="entry name" value="FrhB_FdhB_N"/>
    <property type="match status" value="1"/>
</dbReference>
<dbReference type="Proteomes" id="UP001301797">
    <property type="component" value="Chromosome"/>
</dbReference>
<keyword evidence="4" id="KW-0408">Iron</keyword>
<reference evidence="7 8" key="1">
    <citation type="submission" date="2019-09" db="EMBL/GenBank/DDBJ databases">
        <title>The complete genome of Methanoplanus sp. FWC-SCC4.</title>
        <authorList>
            <person name="Chen S.-C."/>
            <person name="Zhou Y.-Z."/>
            <person name="Lai M.-C."/>
        </authorList>
    </citation>
    <scope>NUCLEOTIDE SEQUENCE [LARGE SCALE GENOMIC DNA]</scope>
    <source>
        <strain evidence="7 8">FWC-SCC4</strain>
    </source>
</reference>
<dbReference type="GeneID" id="85229623"/>
<sequence length="411" mass="45530">MVAKGDMLLAWAKDPEDLKRGECGGAVTSLLKYALESGMVDAVLAVKKGVDLYDARPVLITEPEKISECAGSLHCGTLLIPKIIKKYLNGANDMKIAVTMKGCDAKALYELAKRQQINLDNIISIGLNCGGSVSPVDARVMIEEKFGLNPDDIVKEEIDKGQFIVITKDGEHRGIKIDELEEEGYGRRLNCQRCKTKVPRQCDLACGNWGVIGDKAGKATFVEVCSDKGALLVEKATGNTIEAETAKGPGLEIRKKVENAMLKLGDRCRKEQFEKLGDGQDRLKYIMNQTSRCIKCYQCIDNCPICYCVECSTKKPYLVESGDVTPPFMFHLIRYSHVADSCVNCGQCQELCAMDIPNALYMHALQLEMENMFGYVPGVNMDLPLLSLVEEPNERRRLSDTGDDQIFDIFQ</sequence>
<dbReference type="EMBL" id="CP043875">
    <property type="protein sequence ID" value="WOF16209.1"/>
    <property type="molecule type" value="Genomic_DNA"/>
</dbReference>
<evidence type="ECO:0000256" key="3">
    <source>
        <dbReference type="ARBA" id="ARBA00023002"/>
    </source>
</evidence>
<evidence type="ECO:0000259" key="6">
    <source>
        <dbReference type="PROSITE" id="PS51379"/>
    </source>
</evidence>
<dbReference type="InterPro" id="IPR017896">
    <property type="entry name" value="4Fe4S_Fe-S-bd"/>
</dbReference>
<evidence type="ECO:0000313" key="7">
    <source>
        <dbReference type="EMBL" id="WOF16209.1"/>
    </source>
</evidence>
<comment type="cofactor">
    <cofactor evidence="1">
        <name>FAD</name>
        <dbReference type="ChEBI" id="CHEBI:57692"/>
    </cofactor>
</comment>
<dbReference type="GO" id="GO:0046872">
    <property type="term" value="F:metal ion binding"/>
    <property type="evidence" value="ECO:0007669"/>
    <property type="project" value="UniProtKB-KW"/>
</dbReference>
<protein>
    <submittedName>
        <fullName evidence="7">Formate dehydrogenase</fullName>
    </submittedName>
</protein>
<dbReference type="InterPro" id="IPR007516">
    <property type="entry name" value="Co_F420_Hydgase/DH_bsu_N"/>
</dbReference>
<evidence type="ECO:0000256" key="4">
    <source>
        <dbReference type="ARBA" id="ARBA00023004"/>
    </source>
</evidence>
<dbReference type="InterPro" id="IPR045220">
    <property type="entry name" value="FRHB/FDHB/HCAR-like"/>
</dbReference>
<keyword evidence="2" id="KW-0479">Metal-binding</keyword>
<feature type="domain" description="4Fe-4S ferredoxin-type" evidence="6">
    <location>
        <begin position="333"/>
        <end position="362"/>
    </location>
</feature>
<dbReference type="PANTHER" id="PTHR31332:SF6">
    <property type="entry name" value="FORMATE DEHYDROGENASE SUBUNIT BETA"/>
    <property type="match status" value="1"/>
</dbReference>
<evidence type="ECO:0000313" key="8">
    <source>
        <dbReference type="Proteomes" id="UP001301797"/>
    </source>
</evidence>
<dbReference type="GO" id="GO:0051536">
    <property type="term" value="F:iron-sulfur cluster binding"/>
    <property type="evidence" value="ECO:0007669"/>
    <property type="project" value="UniProtKB-KW"/>
</dbReference>
<dbReference type="AlphaFoldDB" id="A0AA97FC31"/>
<gene>
    <name evidence="7" type="ORF">F1737_05550</name>
</gene>
<organism evidence="7 8">
    <name type="scientific">Methanochimaera problematica</name>
    <dbReference type="NCBI Taxonomy" id="2609417"/>
    <lineage>
        <taxon>Archaea</taxon>
        <taxon>Methanobacteriati</taxon>
        <taxon>Methanobacteriota</taxon>
        <taxon>Stenosarchaea group</taxon>
        <taxon>Methanomicrobia</taxon>
        <taxon>Methanomicrobiales</taxon>
        <taxon>Methanomicrobiaceae</taxon>
        <taxon>Methanochimaera</taxon>
    </lineage>
</organism>
<evidence type="ECO:0000256" key="2">
    <source>
        <dbReference type="ARBA" id="ARBA00022723"/>
    </source>
</evidence>
<dbReference type="InterPro" id="IPR007525">
    <property type="entry name" value="FrhB_FdhB_C"/>
</dbReference>
<dbReference type="PROSITE" id="PS51379">
    <property type="entry name" value="4FE4S_FER_2"/>
    <property type="match status" value="2"/>
</dbReference>